<sequence length="218" mass="22529">MAPSACGGEAVSWFTSRGYAVALPLRRGYGASDGPYAESSTCPGAAFEQAGLESARDILSAIDYARTLPDVRGSEPVIVVGQSAGGWGSLALASRNPAGVVAVVNMAGGRGGWAQNAPNTNCRPDLLADAAGAYGRTARIPVLSIYTANDSFFAPAIARNIQQNYLAAGGVMEVHNLPAFGSDGHNLFFARGGSLVWGPEVERFLAPFALAQAAPRRT</sequence>
<protein>
    <recommendedName>
        <fullName evidence="1">AB hydrolase-1 domain-containing protein</fullName>
    </recommendedName>
</protein>
<dbReference type="InterPro" id="IPR000073">
    <property type="entry name" value="AB_hydrolase_1"/>
</dbReference>
<reference evidence="2" key="2">
    <citation type="journal article" date="2021" name="Syst. Appl. Microbiol.">
        <title>Roseomonas hellenica sp. nov., isolated from roots of wild-growing Alkanna tinctoria.</title>
        <authorList>
            <person name="Rat A."/>
            <person name="Naranjo H.D."/>
            <person name="Lebbe L."/>
            <person name="Cnockaert M."/>
            <person name="Krigas N."/>
            <person name="Grigoriadou K."/>
            <person name="Maloupa E."/>
            <person name="Willems A."/>
        </authorList>
    </citation>
    <scope>NUCLEOTIDE SEQUENCE</scope>
    <source>
        <strain evidence="2">LMG 28251</strain>
    </source>
</reference>
<dbReference type="InterPro" id="IPR029058">
    <property type="entry name" value="AB_hydrolase_fold"/>
</dbReference>
<comment type="caution">
    <text evidence="2">The sequence shown here is derived from an EMBL/GenBank/DDBJ whole genome shotgun (WGS) entry which is preliminary data.</text>
</comment>
<dbReference type="SUPFAM" id="SSF53474">
    <property type="entry name" value="alpha/beta-Hydrolases"/>
    <property type="match status" value="1"/>
</dbReference>
<keyword evidence="3" id="KW-1185">Reference proteome</keyword>
<feature type="domain" description="AB hydrolase-1" evidence="1">
    <location>
        <begin position="15"/>
        <end position="158"/>
    </location>
</feature>
<dbReference type="AlphaFoldDB" id="A0AAF1KPY2"/>
<organism evidence="2 3">
    <name type="scientific">Plastoroseomonas arctica</name>
    <dbReference type="NCBI Taxonomy" id="1509237"/>
    <lineage>
        <taxon>Bacteria</taxon>
        <taxon>Pseudomonadati</taxon>
        <taxon>Pseudomonadota</taxon>
        <taxon>Alphaproteobacteria</taxon>
        <taxon>Acetobacterales</taxon>
        <taxon>Acetobacteraceae</taxon>
        <taxon>Plastoroseomonas</taxon>
    </lineage>
</organism>
<evidence type="ECO:0000259" key="1">
    <source>
        <dbReference type="Pfam" id="PF12697"/>
    </source>
</evidence>
<gene>
    <name evidence="2" type="ORF">GXW79_16655</name>
</gene>
<dbReference type="Pfam" id="PF12697">
    <property type="entry name" value="Abhydrolase_6"/>
    <property type="match status" value="1"/>
</dbReference>
<proteinExistence type="predicted"/>
<evidence type="ECO:0000313" key="3">
    <source>
        <dbReference type="Proteomes" id="UP001196068"/>
    </source>
</evidence>
<accession>A0AAF1KPY2</accession>
<dbReference type="Gene3D" id="3.40.50.1820">
    <property type="entry name" value="alpha/beta hydrolase"/>
    <property type="match status" value="1"/>
</dbReference>
<evidence type="ECO:0000313" key="2">
    <source>
        <dbReference type="EMBL" id="MBR0656713.1"/>
    </source>
</evidence>
<dbReference type="EMBL" id="JAAEDH010000021">
    <property type="protein sequence ID" value="MBR0656713.1"/>
    <property type="molecule type" value="Genomic_DNA"/>
</dbReference>
<name>A0AAF1KPY2_9PROT</name>
<reference evidence="2" key="1">
    <citation type="submission" date="2020-01" db="EMBL/GenBank/DDBJ databases">
        <authorList>
            <person name="Rat A."/>
        </authorList>
    </citation>
    <scope>NUCLEOTIDE SEQUENCE</scope>
    <source>
        <strain evidence="2">LMG 28251</strain>
    </source>
</reference>
<dbReference type="Proteomes" id="UP001196068">
    <property type="component" value="Unassembled WGS sequence"/>
</dbReference>